<evidence type="ECO:0000256" key="3">
    <source>
        <dbReference type="ARBA" id="ARBA00022692"/>
    </source>
</evidence>
<organism evidence="7 8">
    <name type="scientific">Natrinema saccharevitans</name>
    <dbReference type="NCBI Taxonomy" id="301967"/>
    <lineage>
        <taxon>Archaea</taxon>
        <taxon>Methanobacteriati</taxon>
        <taxon>Methanobacteriota</taxon>
        <taxon>Stenosarchaea group</taxon>
        <taxon>Halobacteria</taxon>
        <taxon>Halobacteriales</taxon>
        <taxon>Natrialbaceae</taxon>
        <taxon>Natrinema</taxon>
    </lineage>
</organism>
<proteinExistence type="predicted"/>
<feature type="transmembrane region" description="Helical" evidence="6">
    <location>
        <begin position="370"/>
        <end position="394"/>
    </location>
</feature>
<feature type="transmembrane region" description="Helical" evidence="6">
    <location>
        <begin position="109"/>
        <end position="136"/>
    </location>
</feature>
<evidence type="ECO:0000256" key="4">
    <source>
        <dbReference type="ARBA" id="ARBA00022989"/>
    </source>
</evidence>
<feature type="transmembrane region" description="Helical" evidence="6">
    <location>
        <begin position="414"/>
        <end position="430"/>
    </location>
</feature>
<dbReference type="InterPro" id="IPR050833">
    <property type="entry name" value="Poly_Biosynth_Transport"/>
</dbReference>
<keyword evidence="3 6" id="KW-0812">Transmembrane</keyword>
<accession>A0A1S8ATY1</accession>
<comment type="caution">
    <text evidence="7">The sequence shown here is derived from an EMBL/GenBank/DDBJ whole genome shotgun (WGS) entry which is preliminary data.</text>
</comment>
<protein>
    <submittedName>
        <fullName evidence="7">Transporter</fullName>
    </submittedName>
</protein>
<dbReference type="PANTHER" id="PTHR30250">
    <property type="entry name" value="PST FAMILY PREDICTED COLANIC ACID TRANSPORTER"/>
    <property type="match status" value="1"/>
</dbReference>
<sequence>MRLGQTSVIYFISKFFASGLGFLATVYIARMLGAGPLGVYSVAIGLVSWLAIVGKVGLSGAISKRVSEGEDRGEYALAGATIIFGLFVLIGCGLILFRARITGYVGYPATGYIVVILLVVLLNSLLNSLLTGLHLVHVSGALSPVRTGSRALFQISLIAAGAGTAGLFTGHIVGYCLVILVGGYFVVRNLSEVSRPERQHFERLVEFAKFSWLGSLQSQMFSYTDIIVLRLFVSSGLIGVYAAAWNIAEFLILFSGALSSTLFPEMSSLSAKEDSQAVAGIVEQSLAFAGLFLIPGLFGGTLLGERLLRIYGPEFPKGATVLTLLIVANLLMGYQNQLLNTLNAVDRPDLAFRVNVTFVGLNVTFNVVLIYLYGWLGAAVATMASVAVSLMLAYYHVDAIIDFAVPTGEIAKQWFAAVLMAGVVYAGLWTESTYGLLNHNVATVVLLVGLGAGVYFAVLLGISTEFRTVVDQNVPFDLPVSSSGYSRR</sequence>
<keyword evidence="5 6" id="KW-0472">Membrane</keyword>
<evidence type="ECO:0000256" key="1">
    <source>
        <dbReference type="ARBA" id="ARBA00004651"/>
    </source>
</evidence>
<keyword evidence="4 6" id="KW-1133">Transmembrane helix</keyword>
<reference evidence="8" key="1">
    <citation type="submission" date="2016-04" db="EMBL/GenBank/DDBJ databases">
        <authorList>
            <person name="Chen S.-C."/>
            <person name="Lai M.-C."/>
        </authorList>
    </citation>
    <scope>NUCLEOTIDE SEQUENCE [LARGE SCALE GENOMIC DNA]</scope>
    <source>
        <strain evidence="8">AB14</strain>
    </source>
</reference>
<dbReference type="PANTHER" id="PTHR30250:SF28">
    <property type="entry name" value="POLYSACCHARIDE BIOSYNTHESIS PROTEIN"/>
    <property type="match status" value="1"/>
</dbReference>
<dbReference type="RefSeq" id="WP_076143858.1">
    <property type="nucleotide sequence ID" value="NZ_LWLN01000001.1"/>
</dbReference>
<feature type="transmembrane region" description="Helical" evidence="6">
    <location>
        <begin position="7"/>
        <end position="28"/>
    </location>
</feature>
<keyword evidence="8" id="KW-1185">Reference proteome</keyword>
<gene>
    <name evidence="7" type="ORF">A6E15_03850</name>
</gene>
<dbReference type="Pfam" id="PF01943">
    <property type="entry name" value="Polysacc_synt"/>
    <property type="match status" value="1"/>
</dbReference>
<feature type="transmembrane region" description="Helical" evidence="6">
    <location>
        <begin position="315"/>
        <end position="334"/>
    </location>
</feature>
<dbReference type="EMBL" id="LWLN01000001">
    <property type="protein sequence ID" value="OLZ40165.1"/>
    <property type="molecule type" value="Genomic_DNA"/>
</dbReference>
<evidence type="ECO:0000256" key="2">
    <source>
        <dbReference type="ARBA" id="ARBA00022475"/>
    </source>
</evidence>
<evidence type="ECO:0000313" key="8">
    <source>
        <dbReference type="Proteomes" id="UP000189370"/>
    </source>
</evidence>
<feature type="transmembrane region" description="Helical" evidence="6">
    <location>
        <begin position="220"/>
        <end position="243"/>
    </location>
</feature>
<comment type="subcellular location">
    <subcellularLocation>
        <location evidence="1">Cell membrane</location>
        <topology evidence="1">Multi-pass membrane protein</topology>
    </subcellularLocation>
</comment>
<dbReference type="OrthoDB" id="112053at2157"/>
<dbReference type="GO" id="GO:0005886">
    <property type="term" value="C:plasma membrane"/>
    <property type="evidence" value="ECO:0007669"/>
    <property type="project" value="UniProtKB-SubCell"/>
</dbReference>
<feature type="transmembrane region" description="Helical" evidence="6">
    <location>
        <begin position="442"/>
        <end position="462"/>
    </location>
</feature>
<feature type="transmembrane region" description="Helical" evidence="6">
    <location>
        <begin position="75"/>
        <end position="97"/>
    </location>
</feature>
<dbReference type="InterPro" id="IPR002797">
    <property type="entry name" value="Polysacc_synth"/>
</dbReference>
<dbReference type="Proteomes" id="UP000189370">
    <property type="component" value="Unassembled WGS sequence"/>
</dbReference>
<dbReference type="AlphaFoldDB" id="A0A1S8ATY1"/>
<evidence type="ECO:0000256" key="6">
    <source>
        <dbReference type="SAM" id="Phobius"/>
    </source>
</evidence>
<keyword evidence="2" id="KW-1003">Cell membrane</keyword>
<name>A0A1S8ATY1_9EURY</name>
<feature type="transmembrane region" description="Helical" evidence="6">
    <location>
        <begin position="157"/>
        <end position="187"/>
    </location>
</feature>
<evidence type="ECO:0000313" key="7">
    <source>
        <dbReference type="EMBL" id="OLZ40165.1"/>
    </source>
</evidence>
<dbReference type="STRING" id="301967.A6E15_03850"/>
<feature type="transmembrane region" description="Helical" evidence="6">
    <location>
        <begin position="286"/>
        <end position="303"/>
    </location>
</feature>
<evidence type="ECO:0000256" key="5">
    <source>
        <dbReference type="ARBA" id="ARBA00023136"/>
    </source>
</evidence>